<dbReference type="Proteomes" id="UP000290958">
    <property type="component" value="Unassembled WGS sequence"/>
</dbReference>
<keyword evidence="1" id="KW-0812">Transmembrane</keyword>
<comment type="caution">
    <text evidence="3">The sequence shown here is derived from an EMBL/GenBank/DDBJ whole genome shotgun (WGS) entry which is preliminary data.</text>
</comment>
<dbReference type="Pfam" id="PF13717">
    <property type="entry name" value="Zn_ribbon_4"/>
    <property type="match status" value="1"/>
</dbReference>
<evidence type="ECO:0000313" key="4">
    <source>
        <dbReference type="Proteomes" id="UP000290958"/>
    </source>
</evidence>
<dbReference type="EMBL" id="SBKP01000012">
    <property type="protein sequence ID" value="RXR27522.1"/>
    <property type="molecule type" value="Genomic_DNA"/>
</dbReference>
<dbReference type="InterPro" id="IPR011723">
    <property type="entry name" value="Znf/thioredoxin_put"/>
</dbReference>
<reference evidence="4" key="1">
    <citation type="submission" date="2019-01" db="EMBL/GenBank/DDBJ databases">
        <title>Cytophagaceae bacterium strain CAR-16.</title>
        <authorList>
            <person name="Chen W.-M."/>
        </authorList>
    </citation>
    <scope>NUCLEOTIDE SEQUENCE [LARGE SCALE GENOMIC DNA]</scope>
    <source>
        <strain evidence="4">CHR27</strain>
    </source>
</reference>
<sequence length="288" mass="30746">MILNCPNCATRYLVPDEAIGVEGRQVRCASCKHSWFQEGVVLAPREEKPAAPAQAPVSAPASAPAQADANVAGTAIPVDSVADEFGFEAVADGAAGAPPQGHVQEVDVANVGPTNPRVIDQMAGKRAADLAEDARYDADDDVPFRPRRNPAKLWTWAAILFALSIAAAAGALSYFGPPQWAVRAGLLADNDEPVLLFSLTKPAEWRTLSNGAEYFAFSARILNSGANVEPVPPVEVQLRDRQGRLVFSWTTRADKAELKPGEEANLNESRLDIPKSVENITLAFVTAH</sequence>
<gene>
    <name evidence="3" type="ORF">EQG66_11580</name>
</gene>
<proteinExistence type="predicted"/>
<dbReference type="OrthoDB" id="7159357at2"/>
<evidence type="ECO:0000313" key="3">
    <source>
        <dbReference type="EMBL" id="RXR27522.1"/>
    </source>
</evidence>
<feature type="transmembrane region" description="Helical" evidence="1">
    <location>
        <begin position="153"/>
        <end position="175"/>
    </location>
</feature>
<keyword evidence="4" id="KW-1185">Reference proteome</keyword>
<dbReference type="AlphaFoldDB" id="A0A4Q1KFF9"/>
<dbReference type="NCBIfam" id="TIGR02098">
    <property type="entry name" value="MJ0042_CXXC"/>
    <property type="match status" value="1"/>
</dbReference>
<name>A0A4Q1KFF9_9SPHN</name>
<organism evidence="3 4">
    <name type="scientific">Sphingobium fluviale</name>
    <dbReference type="NCBI Taxonomy" id="2506423"/>
    <lineage>
        <taxon>Bacteria</taxon>
        <taxon>Pseudomonadati</taxon>
        <taxon>Pseudomonadota</taxon>
        <taxon>Alphaproteobacteria</taxon>
        <taxon>Sphingomonadales</taxon>
        <taxon>Sphingomonadaceae</taxon>
        <taxon>Sphingobium</taxon>
    </lineage>
</organism>
<accession>A0A4Q1KFF9</accession>
<keyword evidence="1" id="KW-1133">Transmembrane helix</keyword>
<evidence type="ECO:0000259" key="2">
    <source>
        <dbReference type="Pfam" id="PF13717"/>
    </source>
</evidence>
<dbReference type="RefSeq" id="WP_129404754.1">
    <property type="nucleotide sequence ID" value="NZ_SBKP01000012.1"/>
</dbReference>
<evidence type="ECO:0000256" key="1">
    <source>
        <dbReference type="SAM" id="Phobius"/>
    </source>
</evidence>
<protein>
    <submittedName>
        <fullName evidence="3">Thioredoxin</fullName>
    </submittedName>
</protein>
<feature type="domain" description="Zinc finger/thioredoxin putative" evidence="2">
    <location>
        <begin position="1"/>
        <end position="36"/>
    </location>
</feature>
<keyword evidence="1" id="KW-0472">Membrane</keyword>